<accession>A0A1Y3B9A0</accession>
<proteinExistence type="predicted"/>
<dbReference type="Proteomes" id="UP000194236">
    <property type="component" value="Unassembled WGS sequence"/>
</dbReference>
<gene>
    <name evidence="1" type="ORF">BLA29_006039</name>
</gene>
<name>A0A1Y3B9A0_EURMA</name>
<evidence type="ECO:0000313" key="2">
    <source>
        <dbReference type="Proteomes" id="UP000194236"/>
    </source>
</evidence>
<reference evidence="1 2" key="1">
    <citation type="submission" date="2017-03" db="EMBL/GenBank/DDBJ databases">
        <title>Genome Survey of Euroglyphus maynei.</title>
        <authorList>
            <person name="Arlian L.G."/>
            <person name="Morgan M.S."/>
            <person name="Rider S.D."/>
        </authorList>
    </citation>
    <scope>NUCLEOTIDE SEQUENCE [LARGE SCALE GENOMIC DNA]</scope>
    <source>
        <strain evidence="1">Arlian Lab</strain>
        <tissue evidence="1">Whole body</tissue>
    </source>
</reference>
<evidence type="ECO:0000313" key="1">
    <source>
        <dbReference type="EMBL" id="OTF76767.1"/>
    </source>
</evidence>
<dbReference type="EMBL" id="MUJZ01035866">
    <property type="protein sequence ID" value="OTF76767.1"/>
    <property type="molecule type" value="Genomic_DNA"/>
</dbReference>
<keyword evidence="2" id="KW-1185">Reference proteome</keyword>
<organism evidence="1 2">
    <name type="scientific">Euroglyphus maynei</name>
    <name type="common">Mayne's house dust mite</name>
    <dbReference type="NCBI Taxonomy" id="6958"/>
    <lineage>
        <taxon>Eukaryota</taxon>
        <taxon>Metazoa</taxon>
        <taxon>Ecdysozoa</taxon>
        <taxon>Arthropoda</taxon>
        <taxon>Chelicerata</taxon>
        <taxon>Arachnida</taxon>
        <taxon>Acari</taxon>
        <taxon>Acariformes</taxon>
        <taxon>Sarcoptiformes</taxon>
        <taxon>Astigmata</taxon>
        <taxon>Psoroptidia</taxon>
        <taxon>Analgoidea</taxon>
        <taxon>Pyroglyphidae</taxon>
        <taxon>Pyroglyphinae</taxon>
        <taxon>Euroglyphus</taxon>
    </lineage>
</organism>
<comment type="caution">
    <text evidence="1">The sequence shown here is derived from an EMBL/GenBank/DDBJ whole genome shotgun (WGS) entry which is preliminary data.</text>
</comment>
<dbReference type="AlphaFoldDB" id="A0A1Y3B9A0"/>
<protein>
    <submittedName>
        <fullName evidence="1">Uncharacterized protein</fullName>
    </submittedName>
</protein>
<sequence>MTNGGGVLRIFLMKIIDIEIDMAAINDKNTPNNVDDQSLINNDDVCVDIVVVATSSFDSDNIDGSELGRPIRMTPINVVNALTICNNPNGSLTIKCANIAMKTGDVKRIVVASPSGI</sequence>